<accession>A0A6L2MDA5</accession>
<dbReference type="EMBL" id="BKCJ010006399">
    <property type="protein sequence ID" value="GEU71941.1"/>
    <property type="molecule type" value="Genomic_DNA"/>
</dbReference>
<gene>
    <name evidence="1" type="ORF">Tci_043919</name>
</gene>
<dbReference type="AlphaFoldDB" id="A0A6L2MDA5"/>
<evidence type="ECO:0000313" key="1">
    <source>
        <dbReference type="EMBL" id="GEU71941.1"/>
    </source>
</evidence>
<protein>
    <submittedName>
        <fullName evidence="1">Uncharacterized protein</fullName>
    </submittedName>
</protein>
<proteinExistence type="predicted"/>
<name>A0A6L2MDA5_TANCI</name>
<reference evidence="1" key="1">
    <citation type="journal article" date="2019" name="Sci. Rep.">
        <title>Draft genome of Tanacetum cinerariifolium, the natural source of mosquito coil.</title>
        <authorList>
            <person name="Yamashiro T."/>
            <person name="Shiraishi A."/>
            <person name="Satake H."/>
            <person name="Nakayama K."/>
        </authorList>
    </citation>
    <scope>NUCLEOTIDE SEQUENCE</scope>
</reference>
<comment type="caution">
    <text evidence="1">The sequence shown here is derived from an EMBL/GenBank/DDBJ whole genome shotgun (WGS) entry which is preliminary data.</text>
</comment>
<sequence length="99" mass="11020">MGSCNCWACERHRACECGPPSPDRRTRNVTFGHSYMRLFVRLIEEFGFALHRASQAGQSCAETCGTPGYDPPQMIVIVRTAGCAKVMIEALEREGLERP</sequence>
<organism evidence="1">
    <name type="scientific">Tanacetum cinerariifolium</name>
    <name type="common">Dalmatian daisy</name>
    <name type="synonym">Chrysanthemum cinerariifolium</name>
    <dbReference type="NCBI Taxonomy" id="118510"/>
    <lineage>
        <taxon>Eukaryota</taxon>
        <taxon>Viridiplantae</taxon>
        <taxon>Streptophyta</taxon>
        <taxon>Embryophyta</taxon>
        <taxon>Tracheophyta</taxon>
        <taxon>Spermatophyta</taxon>
        <taxon>Magnoliopsida</taxon>
        <taxon>eudicotyledons</taxon>
        <taxon>Gunneridae</taxon>
        <taxon>Pentapetalae</taxon>
        <taxon>asterids</taxon>
        <taxon>campanulids</taxon>
        <taxon>Asterales</taxon>
        <taxon>Asteraceae</taxon>
        <taxon>Asteroideae</taxon>
        <taxon>Anthemideae</taxon>
        <taxon>Anthemidinae</taxon>
        <taxon>Tanacetum</taxon>
    </lineage>
</organism>